<dbReference type="Pfam" id="PF14833">
    <property type="entry name" value="NAD_binding_11"/>
    <property type="match status" value="1"/>
</dbReference>
<dbReference type="InterPro" id="IPR015815">
    <property type="entry name" value="HIBADH-related"/>
</dbReference>
<dbReference type="EC" id="1.1.-.-" evidence="5"/>
<accession>A0ABV7VBN6</accession>
<feature type="domain" description="3-hydroxyisobutyrate dehydrogenase-like NAD-binding" evidence="4">
    <location>
        <begin position="173"/>
        <end position="290"/>
    </location>
</feature>
<dbReference type="Pfam" id="PF03446">
    <property type="entry name" value="NAD_binding_2"/>
    <property type="match status" value="1"/>
</dbReference>
<dbReference type="Gene3D" id="1.10.1040.10">
    <property type="entry name" value="N-(1-d-carboxylethyl)-l-norvaline Dehydrogenase, domain 2"/>
    <property type="match status" value="1"/>
</dbReference>
<proteinExistence type="predicted"/>
<dbReference type="EMBL" id="JBHRYJ010000001">
    <property type="protein sequence ID" value="MFC3674894.1"/>
    <property type="molecule type" value="Genomic_DNA"/>
</dbReference>
<keyword evidence="6" id="KW-1185">Reference proteome</keyword>
<keyword evidence="2" id="KW-0520">NAD</keyword>
<dbReference type="InterPro" id="IPR029154">
    <property type="entry name" value="HIBADH-like_NADP-bd"/>
</dbReference>
<dbReference type="PANTHER" id="PTHR43060">
    <property type="entry name" value="3-HYDROXYISOBUTYRATE DEHYDROGENASE-LIKE 1, MITOCHONDRIAL-RELATED"/>
    <property type="match status" value="1"/>
</dbReference>
<dbReference type="RefSeq" id="WP_379722454.1">
    <property type="nucleotide sequence ID" value="NZ_JBHRYJ010000001.1"/>
</dbReference>
<dbReference type="GO" id="GO:0016491">
    <property type="term" value="F:oxidoreductase activity"/>
    <property type="evidence" value="ECO:0007669"/>
    <property type="project" value="UniProtKB-KW"/>
</dbReference>
<dbReference type="Proteomes" id="UP001595711">
    <property type="component" value="Unassembled WGS sequence"/>
</dbReference>
<reference evidence="6" key="1">
    <citation type="journal article" date="2019" name="Int. J. Syst. Evol. Microbiol.">
        <title>The Global Catalogue of Microorganisms (GCM) 10K type strain sequencing project: providing services to taxonomists for standard genome sequencing and annotation.</title>
        <authorList>
            <consortium name="The Broad Institute Genomics Platform"/>
            <consortium name="The Broad Institute Genome Sequencing Center for Infectious Disease"/>
            <person name="Wu L."/>
            <person name="Ma J."/>
        </authorList>
    </citation>
    <scope>NUCLEOTIDE SEQUENCE [LARGE SCALE GENOMIC DNA]</scope>
    <source>
        <strain evidence="6">KCTC 42182</strain>
    </source>
</reference>
<evidence type="ECO:0000259" key="3">
    <source>
        <dbReference type="Pfam" id="PF03446"/>
    </source>
</evidence>
<evidence type="ECO:0000256" key="1">
    <source>
        <dbReference type="ARBA" id="ARBA00023002"/>
    </source>
</evidence>
<sequence>MREEQPMMETVGYIGLGAIGSLMAQRIRQAGYPLMVWNRSPDKYGELQRMGATVAPSPAELAAHCPVICICVSDTAAVEHVVFGIDGIAGTAGPQTVIVDSSTIHPRATREMAQRLETACGATWVDAPVSGGLVGARAGMLAVFAGGDAGSLARVRGILCCFGGHITHTGPVGAGQTTKICNQIISAGTVAAIAEALTLAESAGMTVEQFPAALAGGWADSPLLRHYAPRMIAGEFQGSTRTMLKDLEIACDLAGATHELPVTALLTDLYRRLIERGHVNLGISGIMRLYTDEPPRQP</sequence>
<dbReference type="SUPFAM" id="SSF48179">
    <property type="entry name" value="6-phosphogluconate dehydrogenase C-terminal domain-like"/>
    <property type="match status" value="1"/>
</dbReference>
<protein>
    <submittedName>
        <fullName evidence="5">NAD(P)-dependent oxidoreductase</fullName>
        <ecNumber evidence="5">1.1.-.-</ecNumber>
    </submittedName>
</protein>
<evidence type="ECO:0000313" key="5">
    <source>
        <dbReference type="EMBL" id="MFC3674894.1"/>
    </source>
</evidence>
<evidence type="ECO:0000313" key="6">
    <source>
        <dbReference type="Proteomes" id="UP001595711"/>
    </source>
</evidence>
<dbReference type="InterPro" id="IPR013328">
    <property type="entry name" value="6PGD_dom2"/>
</dbReference>
<dbReference type="InterPro" id="IPR036291">
    <property type="entry name" value="NAD(P)-bd_dom_sf"/>
</dbReference>
<evidence type="ECO:0000256" key="2">
    <source>
        <dbReference type="ARBA" id="ARBA00023027"/>
    </source>
</evidence>
<keyword evidence="1 5" id="KW-0560">Oxidoreductase</keyword>
<comment type="caution">
    <text evidence="5">The sequence shown here is derived from an EMBL/GenBank/DDBJ whole genome shotgun (WGS) entry which is preliminary data.</text>
</comment>
<dbReference type="InterPro" id="IPR006115">
    <property type="entry name" value="6PGDH_NADP-bd"/>
</dbReference>
<organism evidence="5 6">
    <name type="scientific">Ferrovibrio xuzhouensis</name>
    <dbReference type="NCBI Taxonomy" id="1576914"/>
    <lineage>
        <taxon>Bacteria</taxon>
        <taxon>Pseudomonadati</taxon>
        <taxon>Pseudomonadota</taxon>
        <taxon>Alphaproteobacteria</taxon>
        <taxon>Rhodospirillales</taxon>
        <taxon>Rhodospirillaceae</taxon>
        <taxon>Ferrovibrio</taxon>
    </lineage>
</organism>
<dbReference type="Gene3D" id="3.40.50.720">
    <property type="entry name" value="NAD(P)-binding Rossmann-like Domain"/>
    <property type="match status" value="1"/>
</dbReference>
<evidence type="ECO:0000259" key="4">
    <source>
        <dbReference type="Pfam" id="PF14833"/>
    </source>
</evidence>
<dbReference type="SUPFAM" id="SSF51735">
    <property type="entry name" value="NAD(P)-binding Rossmann-fold domains"/>
    <property type="match status" value="1"/>
</dbReference>
<dbReference type="PIRSF" id="PIRSF000103">
    <property type="entry name" value="HIBADH"/>
    <property type="match status" value="1"/>
</dbReference>
<gene>
    <name evidence="5" type="ORF">ACFOOQ_05010</name>
</gene>
<feature type="domain" description="6-phosphogluconate dehydrogenase NADP-binding" evidence="3">
    <location>
        <begin position="10"/>
        <end position="170"/>
    </location>
</feature>
<dbReference type="PANTHER" id="PTHR43060:SF15">
    <property type="entry name" value="3-HYDROXYISOBUTYRATE DEHYDROGENASE-LIKE 1, MITOCHONDRIAL-RELATED"/>
    <property type="match status" value="1"/>
</dbReference>
<dbReference type="InterPro" id="IPR008927">
    <property type="entry name" value="6-PGluconate_DH-like_C_sf"/>
</dbReference>
<name>A0ABV7VBN6_9PROT</name>